<dbReference type="CDD" id="cd02440">
    <property type="entry name" value="AdoMet_MTases"/>
    <property type="match status" value="1"/>
</dbReference>
<dbReference type="GO" id="GO:0032259">
    <property type="term" value="P:methylation"/>
    <property type="evidence" value="ECO:0007669"/>
    <property type="project" value="UniProtKB-KW"/>
</dbReference>
<protein>
    <submittedName>
        <fullName evidence="2">Class I SAM-dependent methyltransferase</fullName>
    </submittedName>
</protein>
<dbReference type="GO" id="GO:0008168">
    <property type="term" value="F:methyltransferase activity"/>
    <property type="evidence" value="ECO:0007669"/>
    <property type="project" value="UniProtKB-KW"/>
</dbReference>
<feature type="domain" description="Methyltransferase type 12" evidence="1">
    <location>
        <begin position="58"/>
        <end position="152"/>
    </location>
</feature>
<name>A0ABS3J5R5_9HYPH</name>
<dbReference type="InterPro" id="IPR013217">
    <property type="entry name" value="Methyltransf_12"/>
</dbReference>
<dbReference type="RefSeq" id="WP_207351659.1">
    <property type="nucleotide sequence ID" value="NZ_JAFMPY010000017.1"/>
</dbReference>
<evidence type="ECO:0000259" key="1">
    <source>
        <dbReference type="Pfam" id="PF08242"/>
    </source>
</evidence>
<proteinExistence type="predicted"/>
<dbReference type="Pfam" id="PF08242">
    <property type="entry name" value="Methyltransf_12"/>
    <property type="match status" value="1"/>
</dbReference>
<sequence length="273" mass="29529">MQSFFDENRANWDERAALHSTDTTGSYRIAAVLAGGSSLHAIEAEEIGDPAGLDVVHLQCHIGLDTLSLKHLGAKSVTGLDFSPKSIAAAREFAERAGTKARFVEASLYDAPEALGETYDLAFVTWGAINWLPDIRRWAKVVAALLRPGGRLYLLEGHPVMNQMEFEDGRLVATFDRATPADAPLVFDAETTYTGDGRRLENSRNYEWLHPVSEVVSAVLGAGLRLDFLNEHDRLAWRAFPGMVEAGDGLYALPAGVAKIPLAVSLGATKPAA</sequence>
<accession>A0ABS3J5R5</accession>
<organism evidence="2 3">
    <name type="scientific">Jiella sonneratiae</name>
    <dbReference type="NCBI Taxonomy" id="2816856"/>
    <lineage>
        <taxon>Bacteria</taxon>
        <taxon>Pseudomonadati</taxon>
        <taxon>Pseudomonadota</taxon>
        <taxon>Alphaproteobacteria</taxon>
        <taxon>Hyphomicrobiales</taxon>
        <taxon>Aurantimonadaceae</taxon>
        <taxon>Jiella</taxon>
    </lineage>
</organism>
<dbReference type="PANTHER" id="PTHR43464">
    <property type="entry name" value="METHYLTRANSFERASE"/>
    <property type="match status" value="1"/>
</dbReference>
<dbReference type="PANTHER" id="PTHR43464:SF82">
    <property type="entry name" value="METHYLTRANSFERASE DOMAIN-CONTAINING PROTEIN"/>
    <property type="match status" value="1"/>
</dbReference>
<evidence type="ECO:0000313" key="3">
    <source>
        <dbReference type="Proteomes" id="UP000664288"/>
    </source>
</evidence>
<keyword evidence="2" id="KW-0808">Transferase</keyword>
<reference evidence="2 3" key="1">
    <citation type="submission" date="2021-03" db="EMBL/GenBank/DDBJ databases">
        <title>Whole genome sequence of Jiella sp. MQZ13P-4.</title>
        <authorList>
            <person name="Tuo L."/>
        </authorList>
    </citation>
    <scope>NUCLEOTIDE SEQUENCE [LARGE SCALE GENOMIC DNA]</scope>
    <source>
        <strain evidence="2 3">MQZ13P-4</strain>
    </source>
</reference>
<dbReference type="Proteomes" id="UP000664288">
    <property type="component" value="Unassembled WGS sequence"/>
</dbReference>
<evidence type="ECO:0000313" key="2">
    <source>
        <dbReference type="EMBL" id="MBO0905015.1"/>
    </source>
</evidence>
<gene>
    <name evidence="2" type="ORF">J1C47_15330</name>
</gene>
<keyword evidence="2" id="KW-0489">Methyltransferase</keyword>
<dbReference type="SUPFAM" id="SSF53335">
    <property type="entry name" value="S-adenosyl-L-methionine-dependent methyltransferases"/>
    <property type="match status" value="1"/>
</dbReference>
<dbReference type="Gene3D" id="3.40.50.150">
    <property type="entry name" value="Vaccinia Virus protein VP39"/>
    <property type="match status" value="1"/>
</dbReference>
<dbReference type="EMBL" id="JAFMPY010000017">
    <property type="protein sequence ID" value="MBO0905015.1"/>
    <property type="molecule type" value="Genomic_DNA"/>
</dbReference>
<comment type="caution">
    <text evidence="2">The sequence shown here is derived from an EMBL/GenBank/DDBJ whole genome shotgun (WGS) entry which is preliminary data.</text>
</comment>
<keyword evidence="3" id="KW-1185">Reference proteome</keyword>
<dbReference type="InterPro" id="IPR029063">
    <property type="entry name" value="SAM-dependent_MTases_sf"/>
</dbReference>